<dbReference type="PIRSF" id="PIRSF006806">
    <property type="entry name" value="FTHF_cligase"/>
    <property type="match status" value="1"/>
</dbReference>
<gene>
    <name evidence="5" type="ORF">LZ519_01160</name>
</gene>
<comment type="similarity">
    <text evidence="1 4">Belongs to the 5-formyltetrahydrofolate cyclo-ligase family.</text>
</comment>
<dbReference type="InterPro" id="IPR002698">
    <property type="entry name" value="FTHF_cligase"/>
</dbReference>
<evidence type="ECO:0000256" key="1">
    <source>
        <dbReference type="ARBA" id="ARBA00010638"/>
    </source>
</evidence>
<keyword evidence="4" id="KW-0460">Magnesium</keyword>
<sequence length="205" mass="21730">MVPSPPLPPPIQPGSKESLRSAALEARKAFVATLDDASRALLEQQLAEHLTALCASARVVAGYSAMGSEISPQVAIEEARAVGAVVAFPAFANPAKPFRFLAGDPLVPGPFGIMQPRPTAPPVEPDLILVPLIAIDSRGARIGRGKGHYDRVIGRLKRSGAKLIGVGWPMQRLEATVPADPWDVHLDAFASPEGLEWFGRSGRAH</sequence>
<dbReference type="Gene3D" id="3.40.50.10420">
    <property type="entry name" value="NagB/RpiA/CoA transferase-like"/>
    <property type="match status" value="1"/>
</dbReference>
<keyword evidence="6" id="KW-1185">Reference proteome</keyword>
<organism evidence="5 6">
    <name type="scientific">Sphingomonas anseongensis</name>
    <dbReference type="NCBI Taxonomy" id="2908207"/>
    <lineage>
        <taxon>Bacteria</taxon>
        <taxon>Pseudomonadati</taxon>
        <taxon>Pseudomonadota</taxon>
        <taxon>Alphaproteobacteria</taxon>
        <taxon>Sphingomonadales</taxon>
        <taxon>Sphingomonadaceae</taxon>
        <taxon>Sphingomonas</taxon>
    </lineage>
</organism>
<keyword evidence="5" id="KW-0436">Ligase</keyword>
<keyword evidence="2 4" id="KW-0547">Nucleotide-binding</keyword>
<protein>
    <recommendedName>
        <fullName evidence="4">5-formyltetrahydrofolate cyclo-ligase</fullName>
        <ecNumber evidence="4">6.3.3.2</ecNumber>
    </recommendedName>
</protein>
<dbReference type="GO" id="GO:0030272">
    <property type="term" value="F:5-formyltetrahydrofolate cyclo-ligase activity"/>
    <property type="evidence" value="ECO:0007669"/>
    <property type="project" value="UniProtKB-EC"/>
</dbReference>
<evidence type="ECO:0000256" key="4">
    <source>
        <dbReference type="RuleBase" id="RU361279"/>
    </source>
</evidence>
<dbReference type="SUPFAM" id="SSF100950">
    <property type="entry name" value="NagB/RpiA/CoA transferase-like"/>
    <property type="match status" value="1"/>
</dbReference>
<dbReference type="NCBIfam" id="TIGR02727">
    <property type="entry name" value="MTHFS_bact"/>
    <property type="match status" value="1"/>
</dbReference>
<evidence type="ECO:0000313" key="6">
    <source>
        <dbReference type="Proteomes" id="UP001165343"/>
    </source>
</evidence>
<dbReference type="InterPro" id="IPR024185">
    <property type="entry name" value="FTHF_cligase-like_sf"/>
</dbReference>
<dbReference type="EMBL" id="JAMGBC010000001">
    <property type="protein sequence ID" value="MCL6677931.1"/>
    <property type="molecule type" value="Genomic_DNA"/>
</dbReference>
<dbReference type="EC" id="6.3.3.2" evidence="4"/>
<evidence type="ECO:0000313" key="5">
    <source>
        <dbReference type="EMBL" id="MCL6677931.1"/>
    </source>
</evidence>
<dbReference type="PANTHER" id="PTHR23407:SF1">
    <property type="entry name" value="5-FORMYLTETRAHYDROFOLATE CYCLO-LIGASE"/>
    <property type="match status" value="1"/>
</dbReference>
<dbReference type="Pfam" id="PF01812">
    <property type="entry name" value="5-FTHF_cyc-lig"/>
    <property type="match status" value="1"/>
</dbReference>
<dbReference type="RefSeq" id="WP_249866913.1">
    <property type="nucleotide sequence ID" value="NZ_JAMGBC010000001.1"/>
</dbReference>
<keyword evidence="4" id="KW-0479">Metal-binding</keyword>
<proteinExistence type="inferred from homology"/>
<accession>A0ABT0RCH5</accession>
<evidence type="ECO:0000256" key="2">
    <source>
        <dbReference type="ARBA" id="ARBA00022741"/>
    </source>
</evidence>
<dbReference type="InterPro" id="IPR037171">
    <property type="entry name" value="NagB/RpiA_transferase-like"/>
</dbReference>
<dbReference type="Proteomes" id="UP001165343">
    <property type="component" value="Unassembled WGS sequence"/>
</dbReference>
<comment type="catalytic activity">
    <reaction evidence="4">
        <text>(6S)-5-formyl-5,6,7,8-tetrahydrofolate + ATP = (6R)-5,10-methenyltetrahydrofolate + ADP + phosphate</text>
        <dbReference type="Rhea" id="RHEA:10488"/>
        <dbReference type="ChEBI" id="CHEBI:30616"/>
        <dbReference type="ChEBI" id="CHEBI:43474"/>
        <dbReference type="ChEBI" id="CHEBI:57455"/>
        <dbReference type="ChEBI" id="CHEBI:57457"/>
        <dbReference type="ChEBI" id="CHEBI:456216"/>
        <dbReference type="EC" id="6.3.3.2"/>
    </reaction>
</comment>
<reference evidence="5" key="1">
    <citation type="submission" date="2022-05" db="EMBL/GenBank/DDBJ databases">
        <authorList>
            <person name="Jo J.-H."/>
            <person name="Im W.-T."/>
        </authorList>
    </citation>
    <scope>NUCLEOTIDE SEQUENCE</scope>
    <source>
        <strain evidence="5">RG327</strain>
    </source>
</reference>
<comment type="caution">
    <text evidence="5">The sequence shown here is derived from an EMBL/GenBank/DDBJ whole genome shotgun (WGS) entry which is preliminary data.</text>
</comment>
<comment type="cofactor">
    <cofactor evidence="4">
        <name>Mg(2+)</name>
        <dbReference type="ChEBI" id="CHEBI:18420"/>
    </cofactor>
</comment>
<keyword evidence="3 4" id="KW-0067">ATP-binding</keyword>
<dbReference type="PANTHER" id="PTHR23407">
    <property type="entry name" value="ATPASE INHIBITOR/5-FORMYLTETRAHYDROFOLATE CYCLO-LIGASE"/>
    <property type="match status" value="1"/>
</dbReference>
<name>A0ABT0RCH5_9SPHN</name>
<evidence type="ECO:0000256" key="3">
    <source>
        <dbReference type="ARBA" id="ARBA00022840"/>
    </source>
</evidence>